<feature type="compositionally biased region" description="Basic and acidic residues" evidence="1">
    <location>
        <begin position="238"/>
        <end position="250"/>
    </location>
</feature>
<evidence type="ECO:0000313" key="3">
    <source>
        <dbReference type="Proteomes" id="UP000562929"/>
    </source>
</evidence>
<gene>
    <name evidence="2" type="ORF">GQ602_002082</name>
</gene>
<protein>
    <submittedName>
        <fullName evidence="2">Uncharacterized protein</fullName>
    </submittedName>
</protein>
<dbReference type="AlphaFoldDB" id="A0A8H4Q9N7"/>
<reference evidence="2 3" key="1">
    <citation type="journal article" date="2020" name="G3 (Bethesda)">
        <title>Genetic Underpinnings of Host Manipulation by Ophiocordyceps as Revealed by Comparative Transcriptomics.</title>
        <authorList>
            <person name="Will I."/>
            <person name="Das B."/>
            <person name="Trinh T."/>
            <person name="Brachmann A."/>
            <person name="Ohm R.A."/>
            <person name="de Bekker C."/>
        </authorList>
    </citation>
    <scope>NUCLEOTIDE SEQUENCE [LARGE SCALE GENOMIC DNA]</scope>
    <source>
        <strain evidence="2 3">EC05</strain>
    </source>
</reference>
<proteinExistence type="predicted"/>
<evidence type="ECO:0000256" key="1">
    <source>
        <dbReference type="SAM" id="MobiDB-lite"/>
    </source>
</evidence>
<sequence>MPIFSSYERVASPCFSFNARNGAYIATIALPKHMSTRSLQQCLLCPFKQFGVQLAVFKVAIFKLPGIFNFFAIVKLHFLIGSFEPVPGLLNVSSIGEIVPLGRFWALDTKHRARCRRRSAGDSACSRIKVKPQAPFRELDRFYLAHIFAHVPIENTNDSRRSRQDDEEGGDAFGGGNVRRTAVLPTRLWVEPVGDLPPHPTRYERATAPSFTRVRDPRRLRVEVRPRTLDIRPPCLRPEPRRLPTRPMEP</sequence>
<dbReference type="Proteomes" id="UP000562929">
    <property type="component" value="Unassembled WGS sequence"/>
</dbReference>
<feature type="region of interest" description="Disordered" evidence="1">
    <location>
        <begin position="156"/>
        <end position="178"/>
    </location>
</feature>
<accession>A0A8H4Q9N7</accession>
<dbReference type="EMBL" id="JAACLJ010000002">
    <property type="protein sequence ID" value="KAF4591783.1"/>
    <property type="molecule type" value="Genomic_DNA"/>
</dbReference>
<keyword evidence="3" id="KW-1185">Reference proteome</keyword>
<organism evidence="2 3">
    <name type="scientific">Ophiocordyceps camponoti-floridani</name>
    <dbReference type="NCBI Taxonomy" id="2030778"/>
    <lineage>
        <taxon>Eukaryota</taxon>
        <taxon>Fungi</taxon>
        <taxon>Dikarya</taxon>
        <taxon>Ascomycota</taxon>
        <taxon>Pezizomycotina</taxon>
        <taxon>Sordariomycetes</taxon>
        <taxon>Hypocreomycetidae</taxon>
        <taxon>Hypocreales</taxon>
        <taxon>Ophiocordycipitaceae</taxon>
        <taxon>Ophiocordyceps</taxon>
    </lineage>
</organism>
<evidence type="ECO:0000313" key="2">
    <source>
        <dbReference type="EMBL" id="KAF4591783.1"/>
    </source>
</evidence>
<name>A0A8H4Q9N7_9HYPO</name>
<feature type="region of interest" description="Disordered" evidence="1">
    <location>
        <begin position="231"/>
        <end position="250"/>
    </location>
</feature>
<comment type="caution">
    <text evidence="2">The sequence shown here is derived from an EMBL/GenBank/DDBJ whole genome shotgun (WGS) entry which is preliminary data.</text>
</comment>